<keyword evidence="4 6" id="KW-1133">Transmembrane helix</keyword>
<keyword evidence="9" id="KW-0808">Transferase</keyword>
<feature type="domain" description="Polysaccharide chain length determinant N-terminal" evidence="7">
    <location>
        <begin position="7"/>
        <end position="104"/>
    </location>
</feature>
<dbReference type="GO" id="GO:0005886">
    <property type="term" value="C:plasma membrane"/>
    <property type="evidence" value="ECO:0007669"/>
    <property type="project" value="UniProtKB-SubCell"/>
</dbReference>
<dbReference type="AlphaFoldDB" id="A0A0N0GRB1"/>
<evidence type="ECO:0000256" key="2">
    <source>
        <dbReference type="ARBA" id="ARBA00022475"/>
    </source>
</evidence>
<evidence type="ECO:0000259" key="8">
    <source>
        <dbReference type="Pfam" id="PF13807"/>
    </source>
</evidence>
<reference evidence="9 10" key="1">
    <citation type="submission" date="2015-07" db="EMBL/GenBank/DDBJ databases">
        <title>Draft genome sequence of the Amantichitinum ursilacus IGB-41, a new chitin-degrading bacterium.</title>
        <authorList>
            <person name="Kirstahler P."/>
            <person name="Guenther M."/>
            <person name="Grumaz C."/>
            <person name="Rupp S."/>
            <person name="Zibek S."/>
            <person name="Sohn K."/>
        </authorList>
    </citation>
    <scope>NUCLEOTIDE SEQUENCE [LARGE SCALE GENOMIC DNA]</scope>
    <source>
        <strain evidence="9 10">IGB-41</strain>
    </source>
</reference>
<keyword evidence="10" id="KW-1185">Reference proteome</keyword>
<dbReference type="PATRIC" id="fig|857265.3.peg.291"/>
<dbReference type="STRING" id="857265.WG78_01385"/>
<dbReference type="PANTHER" id="PTHR32309">
    <property type="entry name" value="TYROSINE-PROTEIN KINASE"/>
    <property type="match status" value="1"/>
</dbReference>
<keyword evidence="2" id="KW-1003">Cell membrane</keyword>
<keyword evidence="3 6" id="KW-0812">Transmembrane</keyword>
<sequence>MMTHSNEEIDLLQLLTDMGQHKRLMAVTFVLIAALALAYALLAPDRYQARAAIMPPQPRPGAGALLFQMAKDPVTPDTMLGLKNPNDLYVGMLNSQSVARRLVQRFDLRKHYNVKLESQAMRRMLNSAEIKASNDGLIQVWFTDHDPAFAAKVANGFVEELSTVSQLLAQNEAAHRRDFFNGQLNKARAELSGAESAMRELQESTGLLRPDVQADATLAAIAALRAQVATKSVELAGLKRAGTEQNPLVQRARAELNGLRQQLQEMTQVDPERVVLARRRVPALTQAFEGQQRELSQQEAIYQTLMQQYKLARIDEAMAVAPLQVLDVAVPPDAPTAPRRLAVMAVGLVVATLCALFIGCIAALWRRALKQQCGWSAFVATWWPRTGWR</sequence>
<evidence type="ECO:0000256" key="5">
    <source>
        <dbReference type="ARBA" id="ARBA00023136"/>
    </source>
</evidence>
<evidence type="ECO:0000256" key="3">
    <source>
        <dbReference type="ARBA" id="ARBA00022692"/>
    </source>
</evidence>
<evidence type="ECO:0000256" key="4">
    <source>
        <dbReference type="ARBA" id="ARBA00022989"/>
    </source>
</evidence>
<gene>
    <name evidence="9" type="ORF">WG78_01385</name>
</gene>
<dbReference type="OrthoDB" id="8884120at2"/>
<dbReference type="RefSeq" id="WP_053935986.1">
    <property type="nucleotide sequence ID" value="NZ_LAQT01000001.1"/>
</dbReference>
<evidence type="ECO:0000259" key="7">
    <source>
        <dbReference type="Pfam" id="PF02706"/>
    </source>
</evidence>
<comment type="subcellular location">
    <subcellularLocation>
        <location evidence="1">Cell membrane</location>
        <topology evidence="1">Multi-pass membrane protein</topology>
    </subcellularLocation>
</comment>
<dbReference type="Pfam" id="PF02706">
    <property type="entry name" value="Wzz"/>
    <property type="match status" value="1"/>
</dbReference>
<feature type="transmembrane region" description="Helical" evidence="6">
    <location>
        <begin position="341"/>
        <end position="365"/>
    </location>
</feature>
<dbReference type="Proteomes" id="UP000037939">
    <property type="component" value="Unassembled WGS sequence"/>
</dbReference>
<feature type="transmembrane region" description="Helical" evidence="6">
    <location>
        <begin position="24"/>
        <end position="42"/>
    </location>
</feature>
<dbReference type="InterPro" id="IPR003856">
    <property type="entry name" value="LPS_length_determ_N"/>
</dbReference>
<organism evidence="9 10">
    <name type="scientific">Amantichitinum ursilacus</name>
    <dbReference type="NCBI Taxonomy" id="857265"/>
    <lineage>
        <taxon>Bacteria</taxon>
        <taxon>Pseudomonadati</taxon>
        <taxon>Pseudomonadota</taxon>
        <taxon>Betaproteobacteria</taxon>
        <taxon>Neisseriales</taxon>
        <taxon>Chitinibacteraceae</taxon>
        <taxon>Amantichitinum</taxon>
    </lineage>
</organism>
<evidence type="ECO:0000313" key="10">
    <source>
        <dbReference type="Proteomes" id="UP000037939"/>
    </source>
</evidence>
<dbReference type="EMBL" id="LAQT01000001">
    <property type="protein sequence ID" value="KPC55269.1"/>
    <property type="molecule type" value="Genomic_DNA"/>
</dbReference>
<dbReference type="InterPro" id="IPR050445">
    <property type="entry name" value="Bact_polysacc_biosynth/exp"/>
</dbReference>
<dbReference type="PANTHER" id="PTHR32309:SF13">
    <property type="entry name" value="FERRIC ENTEROBACTIN TRANSPORT PROTEIN FEPE"/>
    <property type="match status" value="1"/>
</dbReference>
<evidence type="ECO:0000256" key="6">
    <source>
        <dbReference type="SAM" id="Phobius"/>
    </source>
</evidence>
<protein>
    <submittedName>
        <fullName evidence="9">Putative tyrosine-protein kinase in cps region</fullName>
        <ecNumber evidence="9">2.7.10.-</ecNumber>
    </submittedName>
</protein>
<evidence type="ECO:0000313" key="9">
    <source>
        <dbReference type="EMBL" id="KPC55269.1"/>
    </source>
</evidence>
<accession>A0A0N0GRB1</accession>
<dbReference type="EC" id="2.7.10.-" evidence="9"/>
<proteinExistence type="predicted"/>
<keyword evidence="9" id="KW-0418">Kinase</keyword>
<dbReference type="GO" id="GO:0004713">
    <property type="term" value="F:protein tyrosine kinase activity"/>
    <property type="evidence" value="ECO:0007669"/>
    <property type="project" value="TreeGrafter"/>
</dbReference>
<name>A0A0N0GRB1_9NEIS</name>
<comment type="caution">
    <text evidence="9">The sequence shown here is derived from an EMBL/GenBank/DDBJ whole genome shotgun (WGS) entry which is preliminary data.</text>
</comment>
<evidence type="ECO:0000256" key="1">
    <source>
        <dbReference type="ARBA" id="ARBA00004651"/>
    </source>
</evidence>
<dbReference type="InterPro" id="IPR032807">
    <property type="entry name" value="GNVR"/>
</dbReference>
<dbReference type="Pfam" id="PF13807">
    <property type="entry name" value="GNVR"/>
    <property type="match status" value="1"/>
</dbReference>
<keyword evidence="5 6" id="KW-0472">Membrane</keyword>
<feature type="domain" description="Tyrosine-protein kinase G-rich" evidence="8">
    <location>
        <begin position="291"/>
        <end position="368"/>
    </location>
</feature>